<dbReference type="AlphaFoldDB" id="A0A498IRU9"/>
<evidence type="ECO:0000256" key="1">
    <source>
        <dbReference type="SAM" id="MobiDB-lite"/>
    </source>
</evidence>
<dbReference type="EMBL" id="RDQH01000337">
    <property type="protein sequence ID" value="RXH84191.1"/>
    <property type="molecule type" value="Genomic_DNA"/>
</dbReference>
<accession>A0A498IRU9</accession>
<feature type="region of interest" description="Disordered" evidence="1">
    <location>
        <begin position="102"/>
        <end position="124"/>
    </location>
</feature>
<reference evidence="2 3" key="1">
    <citation type="submission" date="2018-10" db="EMBL/GenBank/DDBJ databases">
        <title>A high-quality apple genome assembly.</title>
        <authorList>
            <person name="Hu J."/>
        </authorList>
    </citation>
    <scope>NUCLEOTIDE SEQUENCE [LARGE SCALE GENOMIC DNA]</scope>
    <source>
        <strain evidence="3">cv. HFTH1</strain>
        <tissue evidence="2">Young leaf</tissue>
    </source>
</reference>
<protein>
    <submittedName>
        <fullName evidence="2">Uncharacterized protein</fullName>
    </submittedName>
</protein>
<name>A0A498IRU9_MALDO</name>
<evidence type="ECO:0000313" key="3">
    <source>
        <dbReference type="Proteomes" id="UP000290289"/>
    </source>
</evidence>
<comment type="caution">
    <text evidence="2">The sequence shown here is derived from an EMBL/GenBank/DDBJ whole genome shotgun (WGS) entry which is preliminary data.</text>
</comment>
<feature type="compositionally biased region" description="Low complexity" evidence="1">
    <location>
        <begin position="105"/>
        <end position="120"/>
    </location>
</feature>
<organism evidence="2 3">
    <name type="scientific">Malus domestica</name>
    <name type="common">Apple</name>
    <name type="synonym">Pyrus malus</name>
    <dbReference type="NCBI Taxonomy" id="3750"/>
    <lineage>
        <taxon>Eukaryota</taxon>
        <taxon>Viridiplantae</taxon>
        <taxon>Streptophyta</taxon>
        <taxon>Embryophyta</taxon>
        <taxon>Tracheophyta</taxon>
        <taxon>Spermatophyta</taxon>
        <taxon>Magnoliopsida</taxon>
        <taxon>eudicotyledons</taxon>
        <taxon>Gunneridae</taxon>
        <taxon>Pentapetalae</taxon>
        <taxon>rosids</taxon>
        <taxon>fabids</taxon>
        <taxon>Rosales</taxon>
        <taxon>Rosaceae</taxon>
        <taxon>Amygdaloideae</taxon>
        <taxon>Maleae</taxon>
        <taxon>Malus</taxon>
    </lineage>
</organism>
<sequence length="277" mass="31329">MLEIVPNSWHLAFRIGIGLRGTSERKAARNKFLKSFVGIPSSLVLDSRPKLQSGGYSWQMSDPTGLEIWTANYVGAIFSEEYGSVHQSVIIQALAKLYGSKEGRSPIPSSKIKPGSDSPPLWSRRKTCSTVRDKVPIILEEEEEEFQPPEHKLVTCSPIFEPLHLADLVHRWGLKLKGKIGGAEENYKRTSFNTLVLTLVLLVDTASVKRVFFAISILKIPLCNKKEDQWLSDSFVVYSKRDIFLLLIINLLCNVFMTLNIADNNCNLFVLIHYERH</sequence>
<evidence type="ECO:0000313" key="2">
    <source>
        <dbReference type="EMBL" id="RXH84191.1"/>
    </source>
</evidence>
<dbReference type="Proteomes" id="UP000290289">
    <property type="component" value="Chromosome 11"/>
</dbReference>
<keyword evidence="3" id="KW-1185">Reference proteome</keyword>
<gene>
    <name evidence="2" type="ORF">DVH24_027090</name>
</gene>
<proteinExistence type="predicted"/>